<proteinExistence type="predicted"/>
<keyword evidence="3" id="KW-1185">Reference proteome</keyword>
<feature type="domain" description="Thioredoxin" evidence="1">
    <location>
        <begin position="8"/>
        <end position="160"/>
    </location>
</feature>
<gene>
    <name evidence="2" type="ORF">ACFYTF_10090</name>
</gene>
<name>A0ABW6PLP0_9NOCA</name>
<evidence type="ECO:0000259" key="1">
    <source>
        <dbReference type="PROSITE" id="PS51352"/>
    </source>
</evidence>
<comment type="caution">
    <text evidence="2">The sequence shown here is derived from an EMBL/GenBank/DDBJ whole genome shotgun (WGS) entry which is preliminary data.</text>
</comment>
<dbReference type="InterPro" id="IPR013766">
    <property type="entry name" value="Thioredoxin_domain"/>
</dbReference>
<protein>
    <submittedName>
        <fullName evidence="2">Thioredoxin family protein</fullName>
    </submittedName>
</protein>
<dbReference type="EMBL" id="JBIAMX010000004">
    <property type="protein sequence ID" value="MFF0543178.1"/>
    <property type="molecule type" value="Genomic_DNA"/>
</dbReference>
<evidence type="ECO:0000313" key="3">
    <source>
        <dbReference type="Proteomes" id="UP001601444"/>
    </source>
</evidence>
<dbReference type="PANTHER" id="PTHR43640:SF1">
    <property type="entry name" value="THIOREDOXIN-DEPENDENT PEROXIREDOXIN"/>
    <property type="match status" value="1"/>
</dbReference>
<dbReference type="RefSeq" id="WP_043655979.1">
    <property type="nucleotide sequence ID" value="NZ_JBIAMX010000004.1"/>
</dbReference>
<dbReference type="Proteomes" id="UP001601444">
    <property type="component" value="Unassembled WGS sequence"/>
</dbReference>
<dbReference type="Gene3D" id="3.40.30.10">
    <property type="entry name" value="Glutaredoxin"/>
    <property type="match status" value="1"/>
</dbReference>
<dbReference type="Pfam" id="PF00578">
    <property type="entry name" value="AhpC-TSA"/>
    <property type="match status" value="1"/>
</dbReference>
<evidence type="ECO:0000313" key="2">
    <source>
        <dbReference type="EMBL" id="MFF0543178.1"/>
    </source>
</evidence>
<dbReference type="InterPro" id="IPR036249">
    <property type="entry name" value="Thioredoxin-like_sf"/>
</dbReference>
<accession>A0ABW6PLP0</accession>
<dbReference type="InterPro" id="IPR000866">
    <property type="entry name" value="AhpC/TSA"/>
</dbReference>
<organism evidence="2 3">
    <name type="scientific">Nocardia thailandica</name>
    <dbReference type="NCBI Taxonomy" id="257275"/>
    <lineage>
        <taxon>Bacteria</taxon>
        <taxon>Bacillati</taxon>
        <taxon>Actinomycetota</taxon>
        <taxon>Actinomycetes</taxon>
        <taxon>Mycobacteriales</taxon>
        <taxon>Nocardiaceae</taxon>
        <taxon>Nocardia</taxon>
    </lineage>
</organism>
<sequence length="181" mass="19844">MALESLMVPLGTAAPDFALPDLDGVVHTRAGFRDGPGLLVFFSCNHCPYVRHLESALGSVLSELPIPAVAICTNDAEGYPDDAPDRLRAQAERAGWRFPYLLDTTQRTGRDFGAVCTPDFFLYDADLRLAYRGAFDESTPRNGVPVTGDLLRSAVDLVLRGRPVPEPHRPSMGCSIKWRED</sequence>
<dbReference type="PROSITE" id="PS51352">
    <property type="entry name" value="THIOREDOXIN_2"/>
    <property type="match status" value="1"/>
</dbReference>
<dbReference type="SUPFAM" id="SSF52833">
    <property type="entry name" value="Thioredoxin-like"/>
    <property type="match status" value="1"/>
</dbReference>
<dbReference type="InterPro" id="IPR047262">
    <property type="entry name" value="PRX-like1"/>
</dbReference>
<reference evidence="2 3" key="1">
    <citation type="submission" date="2024-10" db="EMBL/GenBank/DDBJ databases">
        <title>The Natural Products Discovery Center: Release of the First 8490 Sequenced Strains for Exploring Actinobacteria Biosynthetic Diversity.</title>
        <authorList>
            <person name="Kalkreuter E."/>
            <person name="Kautsar S.A."/>
            <person name="Yang D."/>
            <person name="Bader C.D."/>
            <person name="Teijaro C.N."/>
            <person name="Fluegel L."/>
            <person name="Davis C.M."/>
            <person name="Simpson J.R."/>
            <person name="Lauterbach L."/>
            <person name="Steele A.D."/>
            <person name="Gui C."/>
            <person name="Meng S."/>
            <person name="Li G."/>
            <person name="Viehrig K."/>
            <person name="Ye F."/>
            <person name="Su P."/>
            <person name="Kiefer A.F."/>
            <person name="Nichols A."/>
            <person name="Cepeda A.J."/>
            <person name="Yan W."/>
            <person name="Fan B."/>
            <person name="Jiang Y."/>
            <person name="Adhikari A."/>
            <person name="Zheng C.-J."/>
            <person name="Schuster L."/>
            <person name="Cowan T.M."/>
            <person name="Smanski M.J."/>
            <person name="Chevrette M.G."/>
            <person name="De Carvalho L.P.S."/>
            <person name="Shen B."/>
        </authorList>
    </citation>
    <scope>NUCLEOTIDE SEQUENCE [LARGE SCALE GENOMIC DNA]</scope>
    <source>
        <strain evidence="2 3">NPDC004045</strain>
    </source>
</reference>
<dbReference type="PANTHER" id="PTHR43640">
    <property type="entry name" value="OS07G0260300 PROTEIN"/>
    <property type="match status" value="1"/>
</dbReference>
<dbReference type="CDD" id="cd02969">
    <property type="entry name" value="PRX_like1"/>
    <property type="match status" value="1"/>
</dbReference>